<reference evidence="1 2" key="1">
    <citation type="submission" date="2015-04" db="EMBL/GenBank/DDBJ databases">
        <authorList>
            <person name="Syromyatnikov M.Y."/>
            <person name="Popov V.N."/>
        </authorList>
    </citation>
    <scope>NUCLEOTIDE SEQUENCE [LARGE SCALE GENOMIC DNA]</scope>
</reference>
<accession>A0A1J1I0A3</accession>
<dbReference type="AlphaFoldDB" id="A0A1J1I0A3"/>
<name>A0A1J1I0A3_9DIPT</name>
<dbReference type="EMBL" id="CVRI01000024">
    <property type="protein sequence ID" value="CRK92246.1"/>
    <property type="molecule type" value="Genomic_DNA"/>
</dbReference>
<proteinExistence type="predicted"/>
<evidence type="ECO:0000313" key="2">
    <source>
        <dbReference type="Proteomes" id="UP000183832"/>
    </source>
</evidence>
<evidence type="ECO:0000313" key="1">
    <source>
        <dbReference type="EMBL" id="CRK92246.1"/>
    </source>
</evidence>
<protein>
    <submittedName>
        <fullName evidence="1">CLUMA_CG005782, isoform A</fullName>
    </submittedName>
</protein>
<organism evidence="1 2">
    <name type="scientific">Clunio marinus</name>
    <dbReference type="NCBI Taxonomy" id="568069"/>
    <lineage>
        <taxon>Eukaryota</taxon>
        <taxon>Metazoa</taxon>
        <taxon>Ecdysozoa</taxon>
        <taxon>Arthropoda</taxon>
        <taxon>Hexapoda</taxon>
        <taxon>Insecta</taxon>
        <taxon>Pterygota</taxon>
        <taxon>Neoptera</taxon>
        <taxon>Endopterygota</taxon>
        <taxon>Diptera</taxon>
        <taxon>Nematocera</taxon>
        <taxon>Chironomoidea</taxon>
        <taxon>Chironomidae</taxon>
        <taxon>Clunio</taxon>
    </lineage>
</organism>
<keyword evidence="2" id="KW-1185">Reference proteome</keyword>
<sequence length="148" mass="16608">MKAITTGIYGLEKLNPILGFVSFLQFFAAAAPAAASFSSCHYLCSHVQHRPNEQNGKTGKANFFSSYRGIVGTWLRTLDQKTLTQYLKSLNINIHNVVMKLSFHGVTKTSASWHETNAIGNPTDVRNFENKKKLLLKRCQNTRLCNET</sequence>
<gene>
    <name evidence="1" type="ORF">CLUMA_CG005782</name>
</gene>
<dbReference type="Proteomes" id="UP000183832">
    <property type="component" value="Unassembled WGS sequence"/>
</dbReference>